<dbReference type="Gene3D" id="2.120.10.80">
    <property type="entry name" value="Kelch-type beta propeller"/>
    <property type="match status" value="1"/>
</dbReference>
<dbReference type="EMBL" id="MU404350">
    <property type="protein sequence ID" value="KAI1618696.1"/>
    <property type="molecule type" value="Genomic_DNA"/>
</dbReference>
<keyword evidence="2" id="KW-0472">Membrane</keyword>
<gene>
    <name evidence="4" type="ORF">EDD36DRAFT_39575</name>
</gene>
<feature type="compositionally biased region" description="Polar residues" evidence="1">
    <location>
        <begin position="724"/>
        <end position="734"/>
    </location>
</feature>
<reference evidence="4" key="1">
    <citation type="journal article" date="2022" name="bioRxiv">
        <title>Deciphering the potential niche of two novel black yeast fungi from a biological soil crust based on their genomes, phenotypes, and melanin regulation.</title>
        <authorList>
            <consortium name="DOE Joint Genome Institute"/>
            <person name="Carr E.C."/>
            <person name="Barton Q."/>
            <person name="Grambo S."/>
            <person name="Sullivan M."/>
            <person name="Renfro C.M."/>
            <person name="Kuo A."/>
            <person name="Pangilinan J."/>
            <person name="Lipzen A."/>
            <person name="Keymanesh K."/>
            <person name="Savage E."/>
            <person name="Barry K."/>
            <person name="Grigoriev I.V."/>
            <person name="Riekhof W.R."/>
            <person name="Harris S.S."/>
        </authorList>
    </citation>
    <scope>NUCLEOTIDE SEQUENCE</scope>
    <source>
        <strain evidence="4">JF 03-4F</strain>
    </source>
</reference>
<evidence type="ECO:0000256" key="2">
    <source>
        <dbReference type="SAM" id="Phobius"/>
    </source>
</evidence>
<feature type="chain" id="PRO_5042886892" evidence="3">
    <location>
        <begin position="21"/>
        <end position="770"/>
    </location>
</feature>
<dbReference type="AlphaFoldDB" id="A0AAN6IIH0"/>
<dbReference type="InterPro" id="IPR011043">
    <property type="entry name" value="Gal_Oxase/kelch_b-propeller"/>
</dbReference>
<feature type="region of interest" description="Disordered" evidence="1">
    <location>
        <begin position="566"/>
        <end position="596"/>
    </location>
</feature>
<feature type="transmembrane region" description="Helical" evidence="2">
    <location>
        <begin position="482"/>
        <end position="508"/>
    </location>
</feature>
<evidence type="ECO:0000256" key="1">
    <source>
        <dbReference type="SAM" id="MobiDB-lite"/>
    </source>
</evidence>
<evidence type="ECO:0000313" key="5">
    <source>
        <dbReference type="Proteomes" id="UP001203852"/>
    </source>
</evidence>
<comment type="caution">
    <text evidence="4">The sequence shown here is derived from an EMBL/GenBank/DDBJ whole genome shotgun (WGS) entry which is preliminary data.</text>
</comment>
<accession>A0AAN6IIH0</accession>
<feature type="region of interest" description="Disordered" evidence="1">
    <location>
        <begin position="636"/>
        <end position="770"/>
    </location>
</feature>
<name>A0AAN6IIH0_9EURO</name>
<dbReference type="SUPFAM" id="SSF50965">
    <property type="entry name" value="Galactose oxidase, central domain"/>
    <property type="match status" value="1"/>
</dbReference>
<proteinExistence type="predicted"/>
<keyword evidence="2" id="KW-1133">Transmembrane helix</keyword>
<dbReference type="InterPro" id="IPR015915">
    <property type="entry name" value="Kelch-typ_b-propeller"/>
</dbReference>
<protein>
    <submittedName>
        <fullName evidence="4">Uncharacterized protein</fullName>
    </submittedName>
</protein>
<organism evidence="4 5">
    <name type="scientific">Exophiala viscosa</name>
    <dbReference type="NCBI Taxonomy" id="2486360"/>
    <lineage>
        <taxon>Eukaryota</taxon>
        <taxon>Fungi</taxon>
        <taxon>Dikarya</taxon>
        <taxon>Ascomycota</taxon>
        <taxon>Pezizomycotina</taxon>
        <taxon>Eurotiomycetes</taxon>
        <taxon>Chaetothyriomycetidae</taxon>
        <taxon>Chaetothyriales</taxon>
        <taxon>Herpotrichiellaceae</taxon>
        <taxon>Exophiala</taxon>
    </lineage>
</organism>
<feature type="signal peptide" evidence="3">
    <location>
        <begin position="1"/>
        <end position="20"/>
    </location>
</feature>
<keyword evidence="5" id="KW-1185">Reference proteome</keyword>
<dbReference type="Proteomes" id="UP001203852">
    <property type="component" value="Unassembled WGS sequence"/>
</dbReference>
<evidence type="ECO:0000256" key="3">
    <source>
        <dbReference type="SAM" id="SignalP"/>
    </source>
</evidence>
<sequence>MVFMTRHFLWLFALAVLVRCNYTSLQIGMWDRPRAAIIRYYVYLEGGQLQTGIWNETSASWDGIATIQKGALFSLNLNQSFNVNDDNSPALFVSMDETQVTDFYVDGAMFADYDEFYAWGGMPLSPDDSTFQTVNDIFYPPEGSDQDPGSPDITFNPDNGNFFPATNGAGASAPSEQKGFYFGGFWNPNSSAYGYFDPPTTEHNWLVEVDMSAEGHANFSRWAVNNTYAPWRAEAGLVWVPTSTQGILVAIGGVTSAGDFSEDNGTQNKSLPFLKEFPIYDIGTRSWTSQAINTDSPIGPMNPLAQFCTVVASALDGSHHDIFVYGGWDSNGSLPQPEVWILTIPSFTWIKATAGEPRQGHVCVQPYADEMIAIGGTGQGGAPLTYQKAVDVFNLSSWEWTGVYDPNVDEPYRPHSSVLSVISATPTANGMVTEVARLFSTTYATTSISTFTYTQQATGTPAPASNTTSPAIPPPKHHDRGWVIPVAVTVSVVVGLTLLGALFFFCCYSRMRKHRQQQNQQETAEAGQRKSMLLPWLWATHNAGAPKDVGSDTITEVEPTAPQELEGGVNKYYDGSESRRNARWSSSTPVRSPRADYIGPVEAQGTAVNEMHAQSKSIMPDDIDYNIRNMALYPPSVVSGGNGPHEHSTSISQPDGSDEAPASPRTTSAAVPSSPRGFTTIPEGNVPSADTYPFAQILGPLDPAPPVSPMGRQQQRPGHHRHNSSVSSGMSMTMPSPDLDQSALPARPRGSRSVSGDENDVEEDPHSRTF</sequence>
<evidence type="ECO:0000313" key="4">
    <source>
        <dbReference type="EMBL" id="KAI1618696.1"/>
    </source>
</evidence>
<keyword evidence="3" id="KW-0732">Signal</keyword>
<keyword evidence="2" id="KW-0812">Transmembrane</keyword>